<comment type="caution">
    <text evidence="7">The sequence shown here is derived from an EMBL/GenBank/DDBJ whole genome shotgun (WGS) entry which is preliminary data.</text>
</comment>
<feature type="transmembrane region" description="Helical" evidence="6">
    <location>
        <begin position="79"/>
        <end position="99"/>
    </location>
</feature>
<accession>A0AAD4GHF0</accession>
<feature type="transmembrane region" description="Helical" evidence="6">
    <location>
        <begin position="298"/>
        <end position="321"/>
    </location>
</feature>
<keyword evidence="3 6" id="KW-1133">Transmembrane helix</keyword>
<dbReference type="Pfam" id="PF07690">
    <property type="entry name" value="MFS_1"/>
    <property type="match status" value="1"/>
</dbReference>
<feature type="transmembrane region" description="Helical" evidence="6">
    <location>
        <begin position="135"/>
        <end position="153"/>
    </location>
</feature>
<dbReference type="InterPro" id="IPR049680">
    <property type="entry name" value="FLVCR1-2_SLC49-like"/>
</dbReference>
<sequence>MPDSEPDSRTATDDFLDKPSISSAPAAPNVRYRLYKRRFSGLFGFVLLGFVTGLPWAWFGPIAPQAAAEFGISVNQVNWLGNVMACLFIPVSLLVPVFCSRFGITRCAQIGSVLTLISGWIRYAGTATSLSSQSAYALLIFGQIFSAIAQPVFQVLGPMYSEKWFDLKGRTTATMAIAIANPIGGAIGELLAPLVGTPRQSILVLAIISTATVPAVLFISDSPPTPPTYAGSKPAQSLTSLCRAVLGLSVQEDAYMTFHERLDFVIITILFGVFVGAANAFSVLSAEWLEPVGYSDTTAGIMSASLLLSGIVASGITAPLFDRIFTHRLGPTLRILVPIVSVAWFSLIWAVRQNNTAALFAIFVVIGIGSLTMLPIGLELGVELTRNADASASLLWCSGNFFAIILILGEGALRASSTANPPYNMKNAIILHGTIVMVFAVLVFFVRAREARRELDEAMAAANAVPVVSSPGTTGKLETTEELESTTKDPSSVWTRC</sequence>
<proteinExistence type="predicted"/>
<feature type="transmembrane region" description="Helical" evidence="6">
    <location>
        <begin position="390"/>
        <end position="409"/>
    </location>
</feature>
<feature type="region of interest" description="Disordered" evidence="5">
    <location>
        <begin position="471"/>
        <end position="497"/>
    </location>
</feature>
<evidence type="ECO:0000256" key="3">
    <source>
        <dbReference type="ARBA" id="ARBA00022989"/>
    </source>
</evidence>
<evidence type="ECO:0000256" key="2">
    <source>
        <dbReference type="ARBA" id="ARBA00022692"/>
    </source>
</evidence>
<dbReference type="EMBL" id="WHUW01000006">
    <property type="protein sequence ID" value="KAF8444540.1"/>
    <property type="molecule type" value="Genomic_DNA"/>
</dbReference>
<feature type="transmembrane region" description="Helical" evidence="6">
    <location>
        <begin position="429"/>
        <end position="446"/>
    </location>
</feature>
<gene>
    <name evidence="7" type="ORF">L210DRAFT_3393746</name>
</gene>
<keyword evidence="4 6" id="KW-0472">Membrane</keyword>
<evidence type="ECO:0000256" key="6">
    <source>
        <dbReference type="SAM" id="Phobius"/>
    </source>
</evidence>
<keyword evidence="8" id="KW-1185">Reference proteome</keyword>
<keyword evidence="2 6" id="KW-0812">Transmembrane</keyword>
<evidence type="ECO:0000256" key="4">
    <source>
        <dbReference type="ARBA" id="ARBA00023136"/>
    </source>
</evidence>
<reference evidence="7" key="2">
    <citation type="journal article" date="2020" name="Nat. Commun.">
        <title>Large-scale genome sequencing of mycorrhizal fungi provides insights into the early evolution of symbiotic traits.</title>
        <authorList>
            <person name="Miyauchi S."/>
            <person name="Kiss E."/>
            <person name="Kuo A."/>
            <person name="Drula E."/>
            <person name="Kohler A."/>
            <person name="Sanchez-Garcia M."/>
            <person name="Morin E."/>
            <person name="Andreopoulos B."/>
            <person name="Barry K.W."/>
            <person name="Bonito G."/>
            <person name="Buee M."/>
            <person name="Carver A."/>
            <person name="Chen C."/>
            <person name="Cichocki N."/>
            <person name="Clum A."/>
            <person name="Culley D."/>
            <person name="Crous P.W."/>
            <person name="Fauchery L."/>
            <person name="Girlanda M."/>
            <person name="Hayes R.D."/>
            <person name="Keri Z."/>
            <person name="LaButti K."/>
            <person name="Lipzen A."/>
            <person name="Lombard V."/>
            <person name="Magnuson J."/>
            <person name="Maillard F."/>
            <person name="Murat C."/>
            <person name="Nolan M."/>
            <person name="Ohm R.A."/>
            <person name="Pangilinan J."/>
            <person name="Pereira M.F."/>
            <person name="Perotto S."/>
            <person name="Peter M."/>
            <person name="Pfister S."/>
            <person name="Riley R."/>
            <person name="Sitrit Y."/>
            <person name="Stielow J.B."/>
            <person name="Szollosi G."/>
            <person name="Zifcakova L."/>
            <person name="Stursova M."/>
            <person name="Spatafora J.W."/>
            <person name="Tedersoo L."/>
            <person name="Vaario L.M."/>
            <person name="Yamada A."/>
            <person name="Yan M."/>
            <person name="Wang P."/>
            <person name="Xu J."/>
            <person name="Bruns T."/>
            <person name="Baldrian P."/>
            <person name="Vilgalys R."/>
            <person name="Dunand C."/>
            <person name="Henrissat B."/>
            <person name="Grigoriev I.V."/>
            <person name="Hibbett D."/>
            <person name="Nagy L.G."/>
            <person name="Martin F.M."/>
        </authorList>
    </citation>
    <scope>NUCLEOTIDE SEQUENCE</scope>
    <source>
        <strain evidence="7">BED1</strain>
    </source>
</reference>
<reference evidence="7" key="1">
    <citation type="submission" date="2019-10" db="EMBL/GenBank/DDBJ databases">
        <authorList>
            <consortium name="DOE Joint Genome Institute"/>
            <person name="Kuo A."/>
            <person name="Miyauchi S."/>
            <person name="Kiss E."/>
            <person name="Drula E."/>
            <person name="Kohler A."/>
            <person name="Sanchez-Garcia M."/>
            <person name="Andreopoulos B."/>
            <person name="Barry K.W."/>
            <person name="Bonito G."/>
            <person name="Buee M."/>
            <person name="Carver A."/>
            <person name="Chen C."/>
            <person name="Cichocki N."/>
            <person name="Clum A."/>
            <person name="Culley D."/>
            <person name="Crous P.W."/>
            <person name="Fauchery L."/>
            <person name="Girlanda M."/>
            <person name="Hayes R."/>
            <person name="Keri Z."/>
            <person name="LaButti K."/>
            <person name="Lipzen A."/>
            <person name="Lombard V."/>
            <person name="Magnuson J."/>
            <person name="Maillard F."/>
            <person name="Morin E."/>
            <person name="Murat C."/>
            <person name="Nolan M."/>
            <person name="Ohm R."/>
            <person name="Pangilinan J."/>
            <person name="Pereira M."/>
            <person name="Perotto S."/>
            <person name="Peter M."/>
            <person name="Riley R."/>
            <person name="Sitrit Y."/>
            <person name="Stielow B."/>
            <person name="Szollosi G."/>
            <person name="Zifcakova L."/>
            <person name="Stursova M."/>
            <person name="Spatafora J.W."/>
            <person name="Tedersoo L."/>
            <person name="Vaario L.-M."/>
            <person name="Yamada A."/>
            <person name="Yan M."/>
            <person name="Wang P."/>
            <person name="Xu J."/>
            <person name="Bruns T."/>
            <person name="Baldrian P."/>
            <person name="Vilgalys R."/>
            <person name="Henrissat B."/>
            <person name="Grigoriev I.V."/>
            <person name="Hibbett D."/>
            <person name="Nagy L.G."/>
            <person name="Martin F.M."/>
        </authorList>
    </citation>
    <scope>NUCLEOTIDE SEQUENCE</scope>
    <source>
        <strain evidence="7">BED1</strain>
    </source>
</reference>
<feature type="transmembrane region" description="Helical" evidence="6">
    <location>
        <begin position="39"/>
        <end position="59"/>
    </location>
</feature>
<feature type="transmembrane region" description="Helical" evidence="6">
    <location>
        <begin position="201"/>
        <end position="219"/>
    </location>
</feature>
<feature type="transmembrane region" description="Helical" evidence="6">
    <location>
        <begin position="357"/>
        <end position="378"/>
    </location>
</feature>
<evidence type="ECO:0000256" key="1">
    <source>
        <dbReference type="ARBA" id="ARBA00004141"/>
    </source>
</evidence>
<dbReference type="AlphaFoldDB" id="A0AAD4GHF0"/>
<dbReference type="PANTHER" id="PTHR10924">
    <property type="entry name" value="MAJOR FACILITATOR SUPERFAMILY PROTEIN-RELATED"/>
    <property type="match status" value="1"/>
</dbReference>
<protein>
    <submittedName>
        <fullName evidence="7">MFS general substrate transporter</fullName>
    </submittedName>
</protein>
<evidence type="ECO:0000256" key="5">
    <source>
        <dbReference type="SAM" id="MobiDB-lite"/>
    </source>
</evidence>
<organism evidence="7 8">
    <name type="scientific">Boletus edulis BED1</name>
    <dbReference type="NCBI Taxonomy" id="1328754"/>
    <lineage>
        <taxon>Eukaryota</taxon>
        <taxon>Fungi</taxon>
        <taxon>Dikarya</taxon>
        <taxon>Basidiomycota</taxon>
        <taxon>Agaricomycotina</taxon>
        <taxon>Agaricomycetes</taxon>
        <taxon>Agaricomycetidae</taxon>
        <taxon>Boletales</taxon>
        <taxon>Boletineae</taxon>
        <taxon>Boletaceae</taxon>
        <taxon>Boletoideae</taxon>
        <taxon>Boletus</taxon>
    </lineage>
</organism>
<dbReference type="SUPFAM" id="SSF103473">
    <property type="entry name" value="MFS general substrate transporter"/>
    <property type="match status" value="1"/>
</dbReference>
<evidence type="ECO:0000313" key="8">
    <source>
        <dbReference type="Proteomes" id="UP001194468"/>
    </source>
</evidence>
<dbReference type="InterPro" id="IPR036259">
    <property type="entry name" value="MFS_trans_sf"/>
</dbReference>
<dbReference type="Proteomes" id="UP001194468">
    <property type="component" value="Unassembled WGS sequence"/>
</dbReference>
<feature type="region of interest" description="Disordered" evidence="5">
    <location>
        <begin position="1"/>
        <end position="20"/>
    </location>
</feature>
<comment type="subcellular location">
    <subcellularLocation>
        <location evidence="1">Membrane</location>
        <topology evidence="1">Multi-pass membrane protein</topology>
    </subcellularLocation>
</comment>
<dbReference type="GO" id="GO:0016020">
    <property type="term" value="C:membrane"/>
    <property type="evidence" value="ECO:0007669"/>
    <property type="project" value="UniProtKB-SubCell"/>
</dbReference>
<dbReference type="Gene3D" id="1.20.1250.20">
    <property type="entry name" value="MFS general substrate transporter like domains"/>
    <property type="match status" value="2"/>
</dbReference>
<feature type="transmembrane region" description="Helical" evidence="6">
    <location>
        <begin position="173"/>
        <end position="195"/>
    </location>
</feature>
<feature type="compositionally biased region" description="Basic and acidic residues" evidence="5">
    <location>
        <begin position="1"/>
        <end position="17"/>
    </location>
</feature>
<feature type="transmembrane region" description="Helical" evidence="6">
    <location>
        <begin position="264"/>
        <end position="286"/>
    </location>
</feature>
<dbReference type="PANTHER" id="PTHR10924:SF6">
    <property type="entry name" value="SOLUTE CARRIER FAMILY 49 MEMBER A3"/>
    <property type="match status" value="1"/>
</dbReference>
<name>A0AAD4GHF0_BOLED</name>
<evidence type="ECO:0000313" key="7">
    <source>
        <dbReference type="EMBL" id="KAF8444540.1"/>
    </source>
</evidence>
<dbReference type="GO" id="GO:0022857">
    <property type="term" value="F:transmembrane transporter activity"/>
    <property type="evidence" value="ECO:0007669"/>
    <property type="project" value="InterPro"/>
</dbReference>
<dbReference type="InterPro" id="IPR011701">
    <property type="entry name" value="MFS"/>
</dbReference>